<evidence type="ECO:0000313" key="12">
    <source>
        <dbReference type="Proteomes" id="UP000036987"/>
    </source>
</evidence>
<dbReference type="GO" id="GO:0000095">
    <property type="term" value="F:S-adenosyl-L-methionine transmembrane transporter activity"/>
    <property type="evidence" value="ECO:0000318"/>
    <property type="project" value="GO_Central"/>
</dbReference>
<feature type="transmembrane region" description="Helical" evidence="10">
    <location>
        <begin position="100"/>
        <end position="120"/>
    </location>
</feature>
<evidence type="ECO:0000256" key="6">
    <source>
        <dbReference type="ARBA" id="ARBA00022989"/>
    </source>
</evidence>
<evidence type="ECO:0000256" key="1">
    <source>
        <dbReference type="ARBA" id="ARBA00004141"/>
    </source>
</evidence>
<dbReference type="EMBL" id="LFYR01001623">
    <property type="protein sequence ID" value="KMZ60290.1"/>
    <property type="molecule type" value="Genomic_DNA"/>
</dbReference>
<evidence type="ECO:0000256" key="4">
    <source>
        <dbReference type="ARBA" id="ARBA00022692"/>
    </source>
</evidence>
<keyword evidence="4 8" id="KW-0812">Transmembrane</keyword>
<evidence type="ECO:0000256" key="2">
    <source>
        <dbReference type="ARBA" id="ARBA00006375"/>
    </source>
</evidence>
<dbReference type="GO" id="GO:0005743">
    <property type="term" value="C:mitochondrial inner membrane"/>
    <property type="evidence" value="ECO:0000318"/>
    <property type="project" value="GO_Central"/>
</dbReference>
<dbReference type="OMA" id="LMTQVHS"/>
<evidence type="ECO:0000256" key="9">
    <source>
        <dbReference type="RuleBase" id="RU000488"/>
    </source>
</evidence>
<dbReference type="PROSITE" id="PS50920">
    <property type="entry name" value="SOLCAR"/>
    <property type="match status" value="3"/>
</dbReference>
<dbReference type="Proteomes" id="UP000036987">
    <property type="component" value="Unassembled WGS sequence"/>
</dbReference>
<evidence type="ECO:0000256" key="7">
    <source>
        <dbReference type="ARBA" id="ARBA00023136"/>
    </source>
</evidence>
<dbReference type="InterPro" id="IPR018108">
    <property type="entry name" value="MCP_transmembrane"/>
</dbReference>
<protein>
    <submittedName>
        <fullName evidence="11">Putative Mitochondrial carrier protein</fullName>
    </submittedName>
</protein>
<keyword evidence="3 9" id="KW-0813">Transport</keyword>
<sequence>MATKPSSSSSSSAGSPSSIALNLNDTDEFNIFFSNLNTLLLSATSKKHKARIKIKKPNNLVFSSATLSSSVMKSTERSTRAKDSEIRSVMKSMPVVDRSLIGAIAGGMAGAFTYFCLLPIDAVKTKLQTRGASQIYSSAIDATIQTFKSDGILGFYRGVSAVVVGSAFSSSVYFGTCELGKSLLGKFPSFPTVLIPPTAGAMGNVVSSAIMVPKELVTQRMQAGVTGRSWEVVMKILEKDGILGLYAGYSATLLRNLPAGILSYSSFEYLKAFVLSESRQEFLRPLESVCCGAMAGAISASLTTPLDVVKTRLMTQIHGEIETKISQTVASILKEEGLLGFTRGIGPRILHSACFSALGYFAFETVRLALLRQYTPSVPVLVPVEEENIKDR</sequence>
<evidence type="ECO:0000256" key="10">
    <source>
        <dbReference type="SAM" id="Phobius"/>
    </source>
</evidence>
<gene>
    <name evidence="11" type="ORF">ZOSMA_5G01570</name>
</gene>
<keyword evidence="5" id="KW-0677">Repeat</keyword>
<evidence type="ECO:0000256" key="3">
    <source>
        <dbReference type="ARBA" id="ARBA00022448"/>
    </source>
</evidence>
<comment type="caution">
    <text evidence="11">The sequence shown here is derived from an EMBL/GenBank/DDBJ whole genome shotgun (WGS) entry which is preliminary data.</text>
</comment>
<evidence type="ECO:0000313" key="11">
    <source>
        <dbReference type="EMBL" id="KMZ60290.1"/>
    </source>
</evidence>
<keyword evidence="7 8" id="KW-0472">Membrane</keyword>
<reference evidence="12" key="1">
    <citation type="journal article" date="2016" name="Nature">
        <title>The genome of the seagrass Zostera marina reveals angiosperm adaptation to the sea.</title>
        <authorList>
            <person name="Olsen J.L."/>
            <person name="Rouze P."/>
            <person name="Verhelst B."/>
            <person name="Lin Y.-C."/>
            <person name="Bayer T."/>
            <person name="Collen J."/>
            <person name="Dattolo E."/>
            <person name="De Paoli E."/>
            <person name="Dittami S."/>
            <person name="Maumus F."/>
            <person name="Michel G."/>
            <person name="Kersting A."/>
            <person name="Lauritano C."/>
            <person name="Lohaus R."/>
            <person name="Toepel M."/>
            <person name="Tonon T."/>
            <person name="Vanneste K."/>
            <person name="Amirebrahimi M."/>
            <person name="Brakel J."/>
            <person name="Bostroem C."/>
            <person name="Chovatia M."/>
            <person name="Grimwood J."/>
            <person name="Jenkins J.W."/>
            <person name="Jueterbock A."/>
            <person name="Mraz A."/>
            <person name="Stam W.T."/>
            <person name="Tice H."/>
            <person name="Bornberg-Bauer E."/>
            <person name="Green P.J."/>
            <person name="Pearson G.A."/>
            <person name="Procaccini G."/>
            <person name="Duarte C.M."/>
            <person name="Schmutz J."/>
            <person name="Reusch T.B.H."/>
            <person name="Van de Peer Y."/>
        </authorList>
    </citation>
    <scope>NUCLEOTIDE SEQUENCE [LARGE SCALE GENOMIC DNA]</scope>
    <source>
        <strain evidence="12">cv. Finnish</strain>
    </source>
</reference>
<keyword evidence="12" id="KW-1185">Reference proteome</keyword>
<feature type="repeat" description="Solcar" evidence="8">
    <location>
        <begin position="283"/>
        <end position="369"/>
    </location>
</feature>
<keyword evidence="6 10" id="KW-1133">Transmembrane helix</keyword>
<feature type="repeat" description="Solcar" evidence="8">
    <location>
        <begin position="191"/>
        <end position="273"/>
    </location>
</feature>
<comment type="similarity">
    <text evidence="2 9">Belongs to the mitochondrial carrier (TC 2.A.29) family.</text>
</comment>
<accession>A0A0K9NWE3</accession>
<evidence type="ECO:0000256" key="8">
    <source>
        <dbReference type="PROSITE-ProRule" id="PRU00282"/>
    </source>
</evidence>
<dbReference type="STRING" id="29655.A0A0K9NWE3"/>
<evidence type="ECO:0000256" key="5">
    <source>
        <dbReference type="ARBA" id="ARBA00022737"/>
    </source>
</evidence>
<proteinExistence type="inferred from homology"/>
<dbReference type="Gene3D" id="1.50.40.10">
    <property type="entry name" value="Mitochondrial carrier domain"/>
    <property type="match status" value="2"/>
</dbReference>
<feature type="repeat" description="Solcar" evidence="8">
    <location>
        <begin position="97"/>
        <end position="183"/>
    </location>
</feature>
<dbReference type="OrthoDB" id="276989at2759"/>
<dbReference type="FunFam" id="1.50.40.10:FF:000097">
    <property type="entry name" value="Protein MITOFERRINLIKE 1, chloroplastic"/>
    <property type="match status" value="1"/>
</dbReference>
<dbReference type="PANTHER" id="PTHR45667">
    <property type="entry name" value="S-ADENOSYLMETHIONINE MITOCHONDRIAL CARRIER PROTEIN"/>
    <property type="match status" value="1"/>
</dbReference>
<dbReference type="SUPFAM" id="SSF103506">
    <property type="entry name" value="Mitochondrial carrier"/>
    <property type="match status" value="1"/>
</dbReference>
<name>A0A0K9NWE3_ZOSMR</name>
<organism evidence="11 12">
    <name type="scientific">Zostera marina</name>
    <name type="common">Eelgrass</name>
    <dbReference type="NCBI Taxonomy" id="29655"/>
    <lineage>
        <taxon>Eukaryota</taxon>
        <taxon>Viridiplantae</taxon>
        <taxon>Streptophyta</taxon>
        <taxon>Embryophyta</taxon>
        <taxon>Tracheophyta</taxon>
        <taxon>Spermatophyta</taxon>
        <taxon>Magnoliopsida</taxon>
        <taxon>Liliopsida</taxon>
        <taxon>Zosteraceae</taxon>
        <taxon>Zostera</taxon>
    </lineage>
</organism>
<dbReference type="AlphaFoldDB" id="A0A0K9NWE3"/>
<comment type="subcellular location">
    <subcellularLocation>
        <location evidence="1">Membrane</location>
        <topology evidence="1">Multi-pass membrane protein</topology>
    </subcellularLocation>
</comment>
<dbReference type="Pfam" id="PF00153">
    <property type="entry name" value="Mito_carr"/>
    <property type="match status" value="3"/>
</dbReference>
<dbReference type="InterPro" id="IPR023395">
    <property type="entry name" value="MCP_dom_sf"/>
</dbReference>